<sequence>MRLQLQPRRRPQGKSPPGKLNTLLVNLPAHYLDFSNQITQKLENLHAPDNNSILETRWCQLRNVIKSTALEVLERARRLHQDWFDDNDADISNLLAEKNGLHKAYMDLRTDATKAAFFRCSRLVQQRLRKMPYAWMEIQGHADHTEKKNFLKATKTQQLPSYTVLIVTARAHHISAWSVTCESMAQRPMNRRQEHQHTPTEPD</sequence>
<gene>
    <name evidence="2" type="ORF">SSLN_LOCUS19842</name>
</gene>
<evidence type="ECO:0000313" key="2">
    <source>
        <dbReference type="EMBL" id="VDM06228.1"/>
    </source>
</evidence>
<reference evidence="4" key="1">
    <citation type="submission" date="2016-06" db="UniProtKB">
        <authorList>
            <consortium name="WormBaseParasite"/>
        </authorList>
    </citation>
    <scope>IDENTIFICATION</scope>
</reference>
<protein>
    <submittedName>
        <fullName evidence="2 4">Uncharacterized protein</fullName>
    </submittedName>
</protein>
<dbReference type="WBParaSite" id="SSLN_0002057901-mRNA-1">
    <property type="protein sequence ID" value="SSLN_0002057901-mRNA-1"/>
    <property type="gene ID" value="SSLN_0002057901"/>
</dbReference>
<organism evidence="4">
    <name type="scientific">Schistocephalus solidus</name>
    <name type="common">Tapeworm</name>
    <dbReference type="NCBI Taxonomy" id="70667"/>
    <lineage>
        <taxon>Eukaryota</taxon>
        <taxon>Metazoa</taxon>
        <taxon>Spiralia</taxon>
        <taxon>Lophotrochozoa</taxon>
        <taxon>Platyhelminthes</taxon>
        <taxon>Cestoda</taxon>
        <taxon>Eucestoda</taxon>
        <taxon>Diphyllobothriidea</taxon>
        <taxon>Diphyllobothriidae</taxon>
        <taxon>Schistocephalus</taxon>
    </lineage>
</organism>
<keyword evidence="3" id="KW-1185">Reference proteome</keyword>
<evidence type="ECO:0000256" key="1">
    <source>
        <dbReference type="SAM" id="MobiDB-lite"/>
    </source>
</evidence>
<proteinExistence type="predicted"/>
<dbReference type="EMBL" id="UYSU01049732">
    <property type="protein sequence ID" value="VDM06228.1"/>
    <property type="molecule type" value="Genomic_DNA"/>
</dbReference>
<dbReference type="AlphaFoldDB" id="A0A183TTP4"/>
<evidence type="ECO:0000313" key="3">
    <source>
        <dbReference type="Proteomes" id="UP000275846"/>
    </source>
</evidence>
<name>A0A183TTP4_SCHSO</name>
<feature type="region of interest" description="Disordered" evidence="1">
    <location>
        <begin position="1"/>
        <end position="20"/>
    </location>
</feature>
<accession>A0A183TTP4</accession>
<evidence type="ECO:0000313" key="4">
    <source>
        <dbReference type="WBParaSite" id="SSLN_0002057901-mRNA-1"/>
    </source>
</evidence>
<reference evidence="2 3" key="2">
    <citation type="submission" date="2018-11" db="EMBL/GenBank/DDBJ databases">
        <authorList>
            <consortium name="Pathogen Informatics"/>
        </authorList>
    </citation>
    <scope>NUCLEOTIDE SEQUENCE [LARGE SCALE GENOMIC DNA]</scope>
    <source>
        <strain evidence="2 3">NST_G2</strain>
    </source>
</reference>
<dbReference type="Proteomes" id="UP000275846">
    <property type="component" value="Unassembled WGS sequence"/>
</dbReference>